<dbReference type="InterPro" id="IPR018108">
    <property type="entry name" value="MCP_transmembrane"/>
</dbReference>
<gene>
    <name evidence="11" type="ORF">HKI87_16g83360</name>
</gene>
<dbReference type="PRINTS" id="PR00926">
    <property type="entry name" value="MITOCARRIER"/>
</dbReference>
<dbReference type="GO" id="GO:0022857">
    <property type="term" value="F:transmembrane transporter activity"/>
    <property type="evidence" value="ECO:0007669"/>
    <property type="project" value="TreeGrafter"/>
</dbReference>
<name>A0AAX4PLI1_9CHLO</name>
<evidence type="ECO:0000256" key="7">
    <source>
        <dbReference type="ARBA" id="ARBA00023128"/>
    </source>
</evidence>
<evidence type="ECO:0000256" key="5">
    <source>
        <dbReference type="ARBA" id="ARBA00022737"/>
    </source>
</evidence>
<comment type="subcellular location">
    <subcellularLocation>
        <location evidence="1">Mitochondrion membrane</location>
        <topology evidence="1">Multi-pass membrane protein</topology>
    </subcellularLocation>
</comment>
<organism evidence="11 12">
    <name type="scientific">Chloropicon roscoffensis</name>
    <dbReference type="NCBI Taxonomy" id="1461544"/>
    <lineage>
        <taxon>Eukaryota</taxon>
        <taxon>Viridiplantae</taxon>
        <taxon>Chlorophyta</taxon>
        <taxon>Chloropicophyceae</taxon>
        <taxon>Chloropicales</taxon>
        <taxon>Chloropicaceae</taxon>
        <taxon>Chloropicon</taxon>
    </lineage>
</organism>
<dbReference type="PANTHER" id="PTHR45624">
    <property type="entry name" value="MITOCHONDRIAL BASIC AMINO ACIDS TRANSPORTER-RELATED"/>
    <property type="match status" value="1"/>
</dbReference>
<dbReference type="Pfam" id="PF00153">
    <property type="entry name" value="Mito_carr"/>
    <property type="match status" value="3"/>
</dbReference>
<dbReference type="SUPFAM" id="SSF103506">
    <property type="entry name" value="Mitochondrial carrier"/>
    <property type="match status" value="1"/>
</dbReference>
<dbReference type="AlphaFoldDB" id="A0AAX4PLI1"/>
<keyword evidence="12" id="KW-1185">Reference proteome</keyword>
<keyword evidence="3 10" id="KW-0813">Transport</keyword>
<feature type="repeat" description="Solcar" evidence="9">
    <location>
        <begin position="119"/>
        <end position="212"/>
    </location>
</feature>
<reference evidence="11 12" key="1">
    <citation type="submission" date="2024-03" db="EMBL/GenBank/DDBJ databases">
        <title>Complete genome sequence of the green alga Chloropicon roscoffensis RCC1871.</title>
        <authorList>
            <person name="Lemieux C."/>
            <person name="Pombert J.-F."/>
            <person name="Otis C."/>
            <person name="Turmel M."/>
        </authorList>
    </citation>
    <scope>NUCLEOTIDE SEQUENCE [LARGE SCALE GENOMIC DNA]</scope>
    <source>
        <strain evidence="11 12">RCC1871</strain>
    </source>
</reference>
<keyword evidence="6" id="KW-1133">Transmembrane helix</keyword>
<keyword evidence="4 9" id="KW-0812">Transmembrane</keyword>
<keyword evidence="7" id="KW-0496">Mitochondrion</keyword>
<comment type="similarity">
    <text evidence="2 10">Belongs to the mitochondrial carrier (TC 2.A.29) family.</text>
</comment>
<proteinExistence type="inferred from homology"/>
<dbReference type="GO" id="GO:0031966">
    <property type="term" value="C:mitochondrial membrane"/>
    <property type="evidence" value="ECO:0007669"/>
    <property type="project" value="UniProtKB-SubCell"/>
</dbReference>
<evidence type="ECO:0000313" key="12">
    <source>
        <dbReference type="Proteomes" id="UP001472866"/>
    </source>
</evidence>
<dbReference type="Gene3D" id="1.50.40.10">
    <property type="entry name" value="Mitochondrial carrier domain"/>
    <property type="match status" value="1"/>
</dbReference>
<evidence type="ECO:0000256" key="3">
    <source>
        <dbReference type="ARBA" id="ARBA00022448"/>
    </source>
</evidence>
<dbReference type="InterPro" id="IPR050567">
    <property type="entry name" value="Mitochondrial_Carrier"/>
</dbReference>
<dbReference type="InterPro" id="IPR023395">
    <property type="entry name" value="MCP_dom_sf"/>
</dbReference>
<feature type="repeat" description="Solcar" evidence="9">
    <location>
        <begin position="224"/>
        <end position="313"/>
    </location>
</feature>
<dbReference type="Proteomes" id="UP001472866">
    <property type="component" value="Chromosome 16"/>
</dbReference>
<evidence type="ECO:0000256" key="10">
    <source>
        <dbReference type="RuleBase" id="RU000488"/>
    </source>
</evidence>
<evidence type="ECO:0000256" key="4">
    <source>
        <dbReference type="ARBA" id="ARBA00022692"/>
    </source>
</evidence>
<sequence length="317" mass="33746">MSQQMSAPGLTTKSPSALLKPLKTFKDVVAGTCGGIVVTLIGHPFDTLKVRLQAQSVANPVYSGVVDCFKQTVSKEGMKGLYKGMSSPLAGQMVFRASLFTSFAQSKVFLASQKEGGALSQSQFFLAGGMTGGVVSFAEGPIDFYKSQMQVQAIKAAEAGGSVAQPNMAETVKRSFAYNGVRGPFQGLSATLLRNIPANAVYFGSFECFKGLACDRYNCKSSDLSVPALFGMGGLAGSLYWALLFPADVIKSKMQSDSIAKGERTYKTIAGSVRSLYKEGGMGVFYRGFVPCMLRSTPANGIMLMTVDKVRNYIDGL</sequence>
<dbReference type="EMBL" id="CP151516">
    <property type="protein sequence ID" value="WZN66766.1"/>
    <property type="molecule type" value="Genomic_DNA"/>
</dbReference>
<evidence type="ECO:0000256" key="1">
    <source>
        <dbReference type="ARBA" id="ARBA00004225"/>
    </source>
</evidence>
<keyword evidence="8 9" id="KW-0472">Membrane</keyword>
<evidence type="ECO:0000256" key="6">
    <source>
        <dbReference type="ARBA" id="ARBA00022989"/>
    </source>
</evidence>
<protein>
    <submittedName>
        <fullName evidence="11">Mitochondrial carrier protein</fullName>
    </submittedName>
</protein>
<evidence type="ECO:0000256" key="2">
    <source>
        <dbReference type="ARBA" id="ARBA00006375"/>
    </source>
</evidence>
<feature type="repeat" description="Solcar" evidence="9">
    <location>
        <begin position="22"/>
        <end position="109"/>
    </location>
</feature>
<dbReference type="PANTHER" id="PTHR45624:SF24">
    <property type="entry name" value="MITOCHONDRIAL SUBSTRATE CARRIER FAMILY PROTEIN G"/>
    <property type="match status" value="1"/>
</dbReference>
<evidence type="ECO:0000256" key="9">
    <source>
        <dbReference type="PROSITE-ProRule" id="PRU00282"/>
    </source>
</evidence>
<keyword evidence="5" id="KW-0677">Repeat</keyword>
<evidence type="ECO:0000313" key="11">
    <source>
        <dbReference type="EMBL" id="WZN66766.1"/>
    </source>
</evidence>
<dbReference type="PROSITE" id="PS50920">
    <property type="entry name" value="SOLCAR"/>
    <property type="match status" value="3"/>
</dbReference>
<accession>A0AAX4PLI1</accession>
<evidence type="ECO:0000256" key="8">
    <source>
        <dbReference type="ARBA" id="ARBA00023136"/>
    </source>
</evidence>
<dbReference type="InterPro" id="IPR002067">
    <property type="entry name" value="MCP"/>
</dbReference>